<accession>A0A371EQB9</accession>
<evidence type="ECO:0000313" key="1">
    <source>
        <dbReference type="EMBL" id="RDX68129.1"/>
    </source>
</evidence>
<dbReference type="AlphaFoldDB" id="A0A371EQB9"/>
<proteinExistence type="predicted"/>
<dbReference type="EMBL" id="QJKJ01012672">
    <property type="protein sequence ID" value="RDX68129.1"/>
    <property type="molecule type" value="Genomic_DNA"/>
</dbReference>
<keyword evidence="2" id="KW-1185">Reference proteome</keyword>
<dbReference type="Proteomes" id="UP000257109">
    <property type="component" value="Unassembled WGS sequence"/>
</dbReference>
<reference evidence="1" key="1">
    <citation type="submission" date="2018-05" db="EMBL/GenBank/DDBJ databases">
        <title>Draft genome of Mucuna pruriens seed.</title>
        <authorList>
            <person name="Nnadi N.E."/>
            <person name="Vos R."/>
            <person name="Hasami M.H."/>
            <person name="Devisetty U.K."/>
            <person name="Aguiy J.C."/>
        </authorList>
    </citation>
    <scope>NUCLEOTIDE SEQUENCE [LARGE SCALE GENOMIC DNA]</scope>
    <source>
        <strain evidence="1">JCA_2017</strain>
    </source>
</reference>
<sequence length="113" mass="13597">MESLLYAKDLWNLAENSFKEPRLLKNARTKDHKIKHYLFMATNRSIFEQILNKHTSKIKSLLNSLRREFEVCEMCEAEIITNYFVGVIAVVIKIKSNRKDMLDLKRWRKYFKL</sequence>
<gene>
    <name evidence="1" type="ORF">CR513_52911</name>
</gene>
<evidence type="ECO:0000313" key="2">
    <source>
        <dbReference type="Proteomes" id="UP000257109"/>
    </source>
</evidence>
<organism evidence="1 2">
    <name type="scientific">Mucuna pruriens</name>
    <name type="common">Velvet bean</name>
    <name type="synonym">Dolichos pruriens</name>
    <dbReference type="NCBI Taxonomy" id="157652"/>
    <lineage>
        <taxon>Eukaryota</taxon>
        <taxon>Viridiplantae</taxon>
        <taxon>Streptophyta</taxon>
        <taxon>Embryophyta</taxon>
        <taxon>Tracheophyta</taxon>
        <taxon>Spermatophyta</taxon>
        <taxon>Magnoliopsida</taxon>
        <taxon>eudicotyledons</taxon>
        <taxon>Gunneridae</taxon>
        <taxon>Pentapetalae</taxon>
        <taxon>rosids</taxon>
        <taxon>fabids</taxon>
        <taxon>Fabales</taxon>
        <taxon>Fabaceae</taxon>
        <taxon>Papilionoideae</taxon>
        <taxon>50 kb inversion clade</taxon>
        <taxon>NPAAA clade</taxon>
        <taxon>indigoferoid/millettioid clade</taxon>
        <taxon>Phaseoleae</taxon>
        <taxon>Mucuna</taxon>
    </lineage>
</organism>
<feature type="non-terminal residue" evidence="1">
    <location>
        <position position="1"/>
    </location>
</feature>
<protein>
    <submittedName>
        <fullName evidence="1">Uncharacterized protein</fullName>
    </submittedName>
</protein>
<name>A0A371EQB9_MUCPR</name>
<comment type="caution">
    <text evidence="1">The sequence shown here is derived from an EMBL/GenBank/DDBJ whole genome shotgun (WGS) entry which is preliminary data.</text>
</comment>